<gene>
    <name evidence="1" type="ORF">SPELUC_LOCUS7573</name>
</gene>
<keyword evidence="2" id="KW-1185">Reference proteome</keyword>
<evidence type="ECO:0000313" key="1">
    <source>
        <dbReference type="EMBL" id="CAG8613123.1"/>
    </source>
</evidence>
<evidence type="ECO:0000313" key="2">
    <source>
        <dbReference type="Proteomes" id="UP000789366"/>
    </source>
</evidence>
<proteinExistence type="predicted"/>
<dbReference type="Proteomes" id="UP000789366">
    <property type="component" value="Unassembled WGS sequence"/>
</dbReference>
<name>A0ACA9MWG5_9GLOM</name>
<dbReference type="EMBL" id="CAJVPW010010227">
    <property type="protein sequence ID" value="CAG8613123.1"/>
    <property type="molecule type" value="Genomic_DNA"/>
</dbReference>
<comment type="caution">
    <text evidence="1">The sequence shown here is derived from an EMBL/GenBank/DDBJ whole genome shotgun (WGS) entry which is preliminary data.</text>
</comment>
<reference evidence="1" key="1">
    <citation type="submission" date="2021-06" db="EMBL/GenBank/DDBJ databases">
        <authorList>
            <person name="Kallberg Y."/>
            <person name="Tangrot J."/>
            <person name="Rosling A."/>
        </authorList>
    </citation>
    <scope>NUCLEOTIDE SEQUENCE</scope>
    <source>
        <strain evidence="1">28 12/20/2015</strain>
    </source>
</reference>
<accession>A0ACA9MWG5</accession>
<feature type="non-terminal residue" evidence="1">
    <location>
        <position position="105"/>
    </location>
</feature>
<organism evidence="1 2">
    <name type="scientific">Cetraspora pellucida</name>
    <dbReference type="NCBI Taxonomy" id="1433469"/>
    <lineage>
        <taxon>Eukaryota</taxon>
        <taxon>Fungi</taxon>
        <taxon>Fungi incertae sedis</taxon>
        <taxon>Mucoromycota</taxon>
        <taxon>Glomeromycotina</taxon>
        <taxon>Glomeromycetes</taxon>
        <taxon>Diversisporales</taxon>
        <taxon>Gigasporaceae</taxon>
        <taxon>Cetraspora</taxon>
    </lineage>
</organism>
<sequence>MSNYDLNVHVRLFLNDIQKRCKRLDNIYTFGIPEFRFLRVRVHGVIVKRTSEMLIIDDATATCRVNLGSTLHKRFDIDKLSTGTLITVTGELKETEGRRWIECEG</sequence>
<protein>
    <submittedName>
        <fullName evidence="1">13041_t:CDS:1</fullName>
    </submittedName>
</protein>